<dbReference type="GO" id="GO:0017053">
    <property type="term" value="C:transcription repressor complex"/>
    <property type="evidence" value="ECO:0007669"/>
    <property type="project" value="InterPro"/>
</dbReference>
<feature type="region of interest" description="Disordered" evidence="1">
    <location>
        <begin position="290"/>
        <end position="324"/>
    </location>
</feature>
<dbReference type="EMBL" id="BSYO01000022">
    <property type="protein sequence ID" value="GMH20596.1"/>
    <property type="molecule type" value="Genomic_DNA"/>
</dbReference>
<protein>
    <submittedName>
        <fullName evidence="2">Uncharacterized protein</fullName>
    </submittedName>
</protein>
<dbReference type="Proteomes" id="UP001279734">
    <property type="component" value="Unassembled WGS sequence"/>
</dbReference>
<feature type="region of interest" description="Disordered" evidence="1">
    <location>
        <begin position="59"/>
        <end position="135"/>
    </location>
</feature>
<reference evidence="2" key="1">
    <citation type="submission" date="2023-05" db="EMBL/GenBank/DDBJ databases">
        <title>Nepenthes gracilis genome sequencing.</title>
        <authorList>
            <person name="Fukushima K."/>
        </authorList>
    </citation>
    <scope>NUCLEOTIDE SEQUENCE</scope>
    <source>
        <strain evidence="2">SING2019-196</strain>
    </source>
</reference>
<dbReference type="AlphaFoldDB" id="A0AAD3XYE5"/>
<feature type="region of interest" description="Disordered" evidence="1">
    <location>
        <begin position="14"/>
        <end position="37"/>
    </location>
</feature>
<gene>
    <name evidence="2" type="ORF">Nepgr_022437</name>
</gene>
<dbReference type="PANTHER" id="PTHR37173">
    <property type="entry name" value="HYDROXYPROLINE-RICH GLYCOPROTEIN FAMILY PROTEIN"/>
    <property type="match status" value="1"/>
</dbReference>
<evidence type="ECO:0000313" key="3">
    <source>
        <dbReference type="Proteomes" id="UP001279734"/>
    </source>
</evidence>
<organism evidence="2 3">
    <name type="scientific">Nepenthes gracilis</name>
    <name type="common">Slender pitcher plant</name>
    <dbReference type="NCBI Taxonomy" id="150966"/>
    <lineage>
        <taxon>Eukaryota</taxon>
        <taxon>Viridiplantae</taxon>
        <taxon>Streptophyta</taxon>
        <taxon>Embryophyta</taxon>
        <taxon>Tracheophyta</taxon>
        <taxon>Spermatophyta</taxon>
        <taxon>Magnoliopsida</taxon>
        <taxon>eudicotyledons</taxon>
        <taxon>Gunneridae</taxon>
        <taxon>Pentapetalae</taxon>
        <taxon>Caryophyllales</taxon>
        <taxon>Nepenthaceae</taxon>
        <taxon>Nepenthes</taxon>
    </lineage>
</organism>
<keyword evidence="3" id="KW-1185">Reference proteome</keyword>
<name>A0AAD3XYE5_NEPGR</name>
<comment type="caution">
    <text evidence="2">The sequence shown here is derived from an EMBL/GenBank/DDBJ whole genome shotgun (WGS) entry which is preliminary data.</text>
</comment>
<evidence type="ECO:0000256" key="1">
    <source>
        <dbReference type="SAM" id="MobiDB-lite"/>
    </source>
</evidence>
<accession>A0AAD3XYE5</accession>
<feature type="compositionally biased region" description="Low complexity" evidence="1">
    <location>
        <begin position="59"/>
        <end position="79"/>
    </location>
</feature>
<dbReference type="InterPro" id="IPR028226">
    <property type="entry name" value="LIN37"/>
</dbReference>
<proteinExistence type="predicted"/>
<feature type="compositionally biased region" description="Acidic residues" evidence="1">
    <location>
        <begin position="308"/>
        <end position="317"/>
    </location>
</feature>
<feature type="compositionally biased region" description="Polar residues" evidence="1">
    <location>
        <begin position="88"/>
        <end position="114"/>
    </location>
</feature>
<sequence length="377" mass="41045">MAFSSSSENLSAAAAAAAATAAATGTSATSASAVSTPTSTANTIVTVAITAATARPLVVPQQQAQRQPRPPSSQFLLQQQRHHHLHPQFTSQHSVFASQTHQTFSSRPQLTRSPAAQEGIRYPVASSGRGLTPRAVSRPQFSDNAVTVANPGAYPPPPRSMMAAYPSPAPHLLTYVRSPPSQSIHLSRPPNLPPSNTVSLSVPPTTVKGTPFSVHPQSKVAPPQGSVSDCNGHKEPSDKCRDDTFVIVRDRKVRISHDASIYALCRSWLRNGHLEESQPQFCDAVKCLPKPSPAPMSDTHSPKRKETDEEEEEDNEDEKSVEHLSTEELLYTHIRHAKRVRARLREDRLLRIDRYKSRLALLLPPLEQCRTDASAGT</sequence>
<dbReference type="PANTHER" id="PTHR37173:SF1">
    <property type="entry name" value="PROLINE-RICH FAMILY PROTEIN"/>
    <property type="match status" value="1"/>
</dbReference>
<evidence type="ECO:0000313" key="2">
    <source>
        <dbReference type="EMBL" id="GMH20596.1"/>
    </source>
</evidence>
<dbReference type="Pfam" id="PF15306">
    <property type="entry name" value="LIN37"/>
    <property type="match status" value="1"/>
</dbReference>
<feature type="region of interest" description="Disordered" evidence="1">
    <location>
        <begin position="214"/>
        <end position="236"/>
    </location>
</feature>